<keyword evidence="5" id="KW-0472">Membrane</keyword>
<proteinExistence type="inferred from homology"/>
<accession>A0A8H6STE3</accession>
<dbReference type="InterPro" id="IPR002938">
    <property type="entry name" value="FAD-bd"/>
</dbReference>
<evidence type="ECO:0000256" key="2">
    <source>
        <dbReference type="ARBA" id="ARBA00022630"/>
    </source>
</evidence>
<dbReference type="InterPro" id="IPR036249">
    <property type="entry name" value="Thioredoxin-like_sf"/>
</dbReference>
<comment type="caution">
    <text evidence="8">The sequence shown here is derived from an EMBL/GenBank/DDBJ whole genome shotgun (WGS) entry which is preliminary data.</text>
</comment>
<dbReference type="Gene3D" id="3.40.30.20">
    <property type="match status" value="1"/>
</dbReference>
<keyword evidence="5" id="KW-0812">Transmembrane</keyword>
<keyword evidence="9" id="KW-1185">Reference proteome</keyword>
<keyword evidence="8" id="KW-0503">Monooxygenase</keyword>
<comment type="similarity">
    <text evidence="1">Belongs to the PheA/TfdB FAD monooxygenase family.</text>
</comment>
<dbReference type="PANTHER" id="PTHR43004">
    <property type="entry name" value="TRK SYSTEM POTASSIUM UPTAKE PROTEIN"/>
    <property type="match status" value="1"/>
</dbReference>
<dbReference type="SUPFAM" id="SSF51905">
    <property type="entry name" value="FAD/NAD(P)-binding domain"/>
    <property type="match status" value="1"/>
</dbReference>
<evidence type="ECO:0000256" key="5">
    <source>
        <dbReference type="SAM" id="Phobius"/>
    </source>
</evidence>
<keyword evidence="4" id="KW-0560">Oxidoreductase</keyword>
<evidence type="ECO:0000259" key="7">
    <source>
        <dbReference type="Pfam" id="PF07976"/>
    </source>
</evidence>
<keyword evidence="3" id="KW-0274">FAD</keyword>
<keyword evidence="2" id="KW-0285">Flavoprotein</keyword>
<dbReference type="Proteomes" id="UP000613580">
    <property type="component" value="Unassembled WGS sequence"/>
</dbReference>
<protein>
    <submittedName>
        <fullName evidence="8">Phenol 2-monooxygenase</fullName>
    </submittedName>
</protein>
<dbReference type="SUPFAM" id="SSF54373">
    <property type="entry name" value="FAD-linked reductases, C-terminal domain"/>
    <property type="match status" value="1"/>
</dbReference>
<dbReference type="Pfam" id="PF07976">
    <property type="entry name" value="Phe_hydrox_dim"/>
    <property type="match status" value="1"/>
</dbReference>
<dbReference type="GO" id="GO:0016709">
    <property type="term" value="F:oxidoreductase activity, acting on paired donors, with incorporation or reduction of molecular oxygen, NAD(P)H as one donor, and incorporation of one atom of oxygen"/>
    <property type="evidence" value="ECO:0007669"/>
    <property type="project" value="UniProtKB-ARBA"/>
</dbReference>
<dbReference type="OrthoDB" id="1716816at2759"/>
<dbReference type="InterPro" id="IPR036188">
    <property type="entry name" value="FAD/NAD-bd_sf"/>
</dbReference>
<feature type="domain" description="FAD-binding" evidence="6">
    <location>
        <begin position="10"/>
        <end position="66"/>
    </location>
</feature>
<evidence type="ECO:0000313" key="8">
    <source>
        <dbReference type="EMBL" id="KAF7305795.1"/>
    </source>
</evidence>
<dbReference type="InterPro" id="IPR038220">
    <property type="entry name" value="PHOX_C_sf"/>
</dbReference>
<evidence type="ECO:0000313" key="9">
    <source>
        <dbReference type="Proteomes" id="UP000613580"/>
    </source>
</evidence>
<feature type="transmembrane region" description="Helical" evidence="5">
    <location>
        <begin position="12"/>
        <end position="33"/>
    </location>
</feature>
<dbReference type="Pfam" id="PF01494">
    <property type="entry name" value="FAD_binding_3"/>
    <property type="match status" value="2"/>
</dbReference>
<evidence type="ECO:0000256" key="3">
    <source>
        <dbReference type="ARBA" id="ARBA00022827"/>
    </source>
</evidence>
<feature type="domain" description="FAD-binding" evidence="6">
    <location>
        <begin position="191"/>
        <end position="419"/>
    </location>
</feature>
<feature type="domain" description="Phenol hydroxylase-like C-terminal dimerisation" evidence="7">
    <location>
        <begin position="464"/>
        <end position="702"/>
    </location>
</feature>
<dbReference type="InterPro" id="IPR012941">
    <property type="entry name" value="Phe_hydrox_C_dim_dom"/>
</dbReference>
<dbReference type="GO" id="GO:0071949">
    <property type="term" value="F:FAD binding"/>
    <property type="evidence" value="ECO:0007669"/>
    <property type="project" value="InterPro"/>
</dbReference>
<dbReference type="EMBL" id="JACAZE010000009">
    <property type="protein sequence ID" value="KAF7305795.1"/>
    <property type="molecule type" value="Genomic_DNA"/>
</dbReference>
<dbReference type="Gene3D" id="3.30.9.10">
    <property type="entry name" value="D-Amino Acid Oxidase, subunit A, domain 2"/>
    <property type="match status" value="1"/>
</dbReference>
<name>A0A8H6STE3_MYCCL</name>
<dbReference type="Gene3D" id="3.50.50.60">
    <property type="entry name" value="FAD/NAD(P)-binding domain"/>
    <property type="match status" value="1"/>
</dbReference>
<evidence type="ECO:0000259" key="6">
    <source>
        <dbReference type="Pfam" id="PF01494"/>
    </source>
</evidence>
<dbReference type="InterPro" id="IPR050641">
    <property type="entry name" value="RIFMO-like"/>
</dbReference>
<keyword evidence="5" id="KW-1133">Transmembrane helix</keyword>
<dbReference type="CDD" id="cd02979">
    <property type="entry name" value="PHOX_C"/>
    <property type="match status" value="1"/>
</dbReference>
<evidence type="ECO:0000256" key="4">
    <source>
        <dbReference type="ARBA" id="ARBA00023002"/>
    </source>
</evidence>
<dbReference type="PRINTS" id="PR00420">
    <property type="entry name" value="RNGMNOXGNASE"/>
</dbReference>
<organism evidence="8 9">
    <name type="scientific">Mycena chlorophos</name>
    <name type="common">Agaric fungus</name>
    <name type="synonym">Agaricus chlorophos</name>
    <dbReference type="NCBI Taxonomy" id="658473"/>
    <lineage>
        <taxon>Eukaryota</taxon>
        <taxon>Fungi</taxon>
        <taxon>Dikarya</taxon>
        <taxon>Basidiomycota</taxon>
        <taxon>Agaricomycotina</taxon>
        <taxon>Agaricomycetes</taxon>
        <taxon>Agaricomycetidae</taxon>
        <taxon>Agaricales</taxon>
        <taxon>Marasmiineae</taxon>
        <taxon>Mycenaceae</taxon>
        <taxon>Mycena</taxon>
    </lineage>
</organism>
<evidence type="ECO:0000256" key="1">
    <source>
        <dbReference type="ARBA" id="ARBA00007801"/>
    </source>
</evidence>
<reference evidence="8" key="1">
    <citation type="submission" date="2020-05" db="EMBL/GenBank/DDBJ databases">
        <title>Mycena genomes resolve the evolution of fungal bioluminescence.</title>
        <authorList>
            <person name="Tsai I.J."/>
        </authorList>
    </citation>
    <scope>NUCLEOTIDE SEQUENCE</scope>
    <source>
        <strain evidence="8">110903Hualien_Pintung</strain>
    </source>
</reference>
<dbReference type="PANTHER" id="PTHR43004:SF4">
    <property type="entry name" value="FAD-BINDING DOMAIN-CONTAINING PROTEIN"/>
    <property type="match status" value="1"/>
</dbReference>
<gene>
    <name evidence="8" type="ORF">HMN09_00733300</name>
</gene>
<sequence>MAQSRPQKIYDVVVVGGGPAGLMAALCLTTYGFNILHIDERPHPTTAGRADGIQPRTLEVLRNIGAVSTSPVPGGAIPGQPPIGGGGLAKKMINQGVRVYEVAFWDPTPTQKLARTSRAPSCPEFIDVVDNYTLLLHQGLIEHAFLDEIETRRSVLPDTAPTPSDGVFRPYNLRDCRTLSPTSDPLSKTHPVEAIIEHGDTKATYTVRSRYLLGCDGAKSHVRRCIAGGEVGDGEWQGKITMQGSATDIIWGVMDARVKTNFPDIKYKCLIHSRTEGSIMIIPREAGLVRFYVQLQTTNDGKVVSIARDKATQDICIARAKKIFEPFDLEFGYIDWFSVYQIGQRIASQYTLDHRIFLGGDATHTHSPQAGQGMNISMLDMYSLAWKLNLVMKGLARPEILLPTYEQERRGVAQELLKFDGAYSRMFSGRGPDATQLPNGVDPDAFIRMFKQNAFFTSGCGAVYGGNVLNALPGEAIVQENVFNPIGCKLIPGQRMTPGKVVRIVDANQVRLQQEIKMNGAFRIHVFAGNLEQTRPALEKFGAFINSPRSFFNRHRAAPGIQASIIDAPAALIDNVGGRDGKQQRRHVFNPFFTFLTIVATHWYQWEIDDLPSPLRLYRAQVYGDAVFDKRVPESLQVAQTAPGANTTLATAAAPLHKKYGLDANKGAIVVVRPDGYVGAVVELCEQGWEGLNGYFGAFLKDAERERAPVRAPPPSDYGVPVRAVL</sequence>
<dbReference type="SUPFAM" id="SSF52833">
    <property type="entry name" value="Thioredoxin-like"/>
    <property type="match status" value="1"/>
</dbReference>
<dbReference type="AlphaFoldDB" id="A0A8H6STE3"/>